<evidence type="ECO:0000256" key="6">
    <source>
        <dbReference type="ARBA" id="ARBA00023146"/>
    </source>
</evidence>
<protein>
    <recommendedName>
        <fullName evidence="1">tyrosine--tRNA ligase</fullName>
        <ecNumber evidence="1">6.1.1.1</ecNumber>
    </recommendedName>
    <alternativeName>
        <fullName evidence="7">Tyrosyl-tRNA synthetase</fullName>
    </alternativeName>
</protein>
<dbReference type="AlphaFoldDB" id="A0AA88VLS6"/>
<evidence type="ECO:0000256" key="9">
    <source>
        <dbReference type="RuleBase" id="RU363036"/>
    </source>
</evidence>
<reference evidence="10" key="1">
    <citation type="submission" date="2022-12" db="EMBL/GenBank/DDBJ databases">
        <title>Draft genome assemblies for two species of Escallonia (Escalloniales).</title>
        <authorList>
            <person name="Chanderbali A."/>
            <person name="Dervinis C."/>
            <person name="Anghel I."/>
            <person name="Soltis D."/>
            <person name="Soltis P."/>
            <person name="Zapata F."/>
        </authorList>
    </citation>
    <scope>NUCLEOTIDE SEQUENCE</scope>
    <source>
        <strain evidence="10">UCBG64.0493</strain>
        <tissue evidence="10">Leaf</tissue>
    </source>
</reference>
<evidence type="ECO:0000313" key="11">
    <source>
        <dbReference type="Proteomes" id="UP001188597"/>
    </source>
</evidence>
<sequence>NRVSLSQTTHQHTHTSFNRCKSLQQDEFGGKALACEKRCGGLRRADEPTSRQALADLLRRVRALRSDAHCQAVFFPRFPSRIGCSEPVSEQGVMKIINVNKLTSAGCKVNIWIEDYFACLSNKNVRGMEYVSFVGNYSIEIWKALGMNMERGKVEFLWSSEEINSRAAEYWPLVLDIAMINKLNIMRACRCRNISDLDEAAQILYPCLQCTDIFVLKADICQLGMNSGEVSALSSAYNNYIKEKNRPIILSYRVQPHLQRKVAKSDTSSAIFMDDDEVLFFFDRRESEDKEGVLPPKVVEGNPCLEYIKYDITLPWFDEFKVECKVEDGGSNDLKLALSKALNVILQSVRDHFKHNAHAKELLKNVKVCVRDLLAHFAQLDSLFESSFYEGSCVVVPFESL</sequence>
<dbReference type="GO" id="GO:0005737">
    <property type="term" value="C:cytoplasm"/>
    <property type="evidence" value="ECO:0007669"/>
    <property type="project" value="TreeGrafter"/>
</dbReference>
<keyword evidence="3 9" id="KW-0547">Nucleotide-binding</keyword>
<comment type="caution">
    <text evidence="10">The sequence shown here is derived from an EMBL/GenBank/DDBJ whole genome shotgun (WGS) entry which is preliminary data.</text>
</comment>
<dbReference type="InterPro" id="IPR050489">
    <property type="entry name" value="Tyr-tRNA_synthase"/>
</dbReference>
<accession>A0AA88VLS6</accession>
<evidence type="ECO:0000256" key="8">
    <source>
        <dbReference type="ARBA" id="ARBA00048248"/>
    </source>
</evidence>
<dbReference type="Pfam" id="PF00579">
    <property type="entry name" value="tRNA-synt_1b"/>
    <property type="match status" value="1"/>
</dbReference>
<keyword evidence="2 9" id="KW-0436">Ligase</keyword>
<gene>
    <name evidence="10" type="ORF">RJ639_010637</name>
</gene>
<evidence type="ECO:0000313" key="10">
    <source>
        <dbReference type="EMBL" id="KAK3010358.1"/>
    </source>
</evidence>
<organism evidence="10 11">
    <name type="scientific">Escallonia herrerae</name>
    <dbReference type="NCBI Taxonomy" id="1293975"/>
    <lineage>
        <taxon>Eukaryota</taxon>
        <taxon>Viridiplantae</taxon>
        <taxon>Streptophyta</taxon>
        <taxon>Embryophyta</taxon>
        <taxon>Tracheophyta</taxon>
        <taxon>Spermatophyta</taxon>
        <taxon>Magnoliopsida</taxon>
        <taxon>eudicotyledons</taxon>
        <taxon>Gunneridae</taxon>
        <taxon>Pentapetalae</taxon>
        <taxon>asterids</taxon>
        <taxon>campanulids</taxon>
        <taxon>Escalloniales</taxon>
        <taxon>Escalloniaceae</taxon>
        <taxon>Escallonia</taxon>
    </lineage>
</organism>
<dbReference type="EMBL" id="JAVXUP010001551">
    <property type="protein sequence ID" value="KAK3010358.1"/>
    <property type="molecule type" value="Genomic_DNA"/>
</dbReference>
<evidence type="ECO:0000256" key="1">
    <source>
        <dbReference type="ARBA" id="ARBA00013160"/>
    </source>
</evidence>
<evidence type="ECO:0000256" key="3">
    <source>
        <dbReference type="ARBA" id="ARBA00022741"/>
    </source>
</evidence>
<dbReference type="PANTHER" id="PTHR46264:SF4">
    <property type="entry name" value="TYROSINE--TRNA LIGASE, CYTOPLASMIC"/>
    <property type="match status" value="1"/>
</dbReference>
<evidence type="ECO:0000256" key="5">
    <source>
        <dbReference type="ARBA" id="ARBA00022917"/>
    </source>
</evidence>
<feature type="non-terminal residue" evidence="10">
    <location>
        <position position="1"/>
    </location>
</feature>
<evidence type="ECO:0000256" key="2">
    <source>
        <dbReference type="ARBA" id="ARBA00022598"/>
    </source>
</evidence>
<keyword evidence="6 9" id="KW-0030">Aminoacyl-tRNA synthetase</keyword>
<comment type="similarity">
    <text evidence="9">Belongs to the class-I aminoacyl-tRNA synthetase family.</text>
</comment>
<dbReference type="SUPFAM" id="SSF52374">
    <property type="entry name" value="Nucleotidylyl transferase"/>
    <property type="match status" value="1"/>
</dbReference>
<keyword evidence="11" id="KW-1185">Reference proteome</keyword>
<evidence type="ECO:0000256" key="4">
    <source>
        <dbReference type="ARBA" id="ARBA00022840"/>
    </source>
</evidence>
<name>A0AA88VLS6_9ASTE</name>
<dbReference type="InterPro" id="IPR002305">
    <property type="entry name" value="aa-tRNA-synth_Ic"/>
</dbReference>
<proteinExistence type="inferred from homology"/>
<dbReference type="PANTHER" id="PTHR46264">
    <property type="entry name" value="TYROSINE-TRNA LIGASE"/>
    <property type="match status" value="1"/>
</dbReference>
<dbReference type="EC" id="6.1.1.1" evidence="1"/>
<comment type="catalytic activity">
    <reaction evidence="8">
        <text>tRNA(Tyr) + L-tyrosine + ATP = L-tyrosyl-tRNA(Tyr) + AMP + diphosphate + H(+)</text>
        <dbReference type="Rhea" id="RHEA:10220"/>
        <dbReference type="Rhea" id="RHEA-COMP:9706"/>
        <dbReference type="Rhea" id="RHEA-COMP:9707"/>
        <dbReference type="ChEBI" id="CHEBI:15378"/>
        <dbReference type="ChEBI" id="CHEBI:30616"/>
        <dbReference type="ChEBI" id="CHEBI:33019"/>
        <dbReference type="ChEBI" id="CHEBI:58315"/>
        <dbReference type="ChEBI" id="CHEBI:78442"/>
        <dbReference type="ChEBI" id="CHEBI:78536"/>
        <dbReference type="ChEBI" id="CHEBI:456215"/>
        <dbReference type="EC" id="6.1.1.1"/>
    </reaction>
</comment>
<keyword evidence="5 9" id="KW-0648">Protein biosynthesis</keyword>
<dbReference type="Proteomes" id="UP001188597">
    <property type="component" value="Unassembled WGS sequence"/>
</dbReference>
<dbReference type="Gene3D" id="3.40.50.620">
    <property type="entry name" value="HUPs"/>
    <property type="match status" value="2"/>
</dbReference>
<evidence type="ECO:0000256" key="7">
    <source>
        <dbReference type="ARBA" id="ARBA00033323"/>
    </source>
</evidence>
<dbReference type="GO" id="GO:0004831">
    <property type="term" value="F:tyrosine-tRNA ligase activity"/>
    <property type="evidence" value="ECO:0007669"/>
    <property type="project" value="UniProtKB-EC"/>
</dbReference>
<dbReference type="InterPro" id="IPR014729">
    <property type="entry name" value="Rossmann-like_a/b/a_fold"/>
</dbReference>
<dbReference type="GO" id="GO:0006437">
    <property type="term" value="P:tyrosyl-tRNA aminoacylation"/>
    <property type="evidence" value="ECO:0007669"/>
    <property type="project" value="TreeGrafter"/>
</dbReference>
<keyword evidence="4 9" id="KW-0067">ATP-binding</keyword>
<dbReference type="GO" id="GO:0005524">
    <property type="term" value="F:ATP binding"/>
    <property type="evidence" value="ECO:0007669"/>
    <property type="project" value="UniProtKB-KW"/>
</dbReference>